<feature type="binding site" evidence="10">
    <location>
        <begin position="126"/>
        <end position="129"/>
    </location>
    <ligand>
        <name>GTP</name>
        <dbReference type="ChEBI" id="CHEBI:37565"/>
    </ligand>
</feature>
<dbReference type="CDD" id="cd04466">
    <property type="entry name" value="S1_YloQ_GTPase"/>
    <property type="match status" value="1"/>
</dbReference>
<evidence type="ECO:0000256" key="1">
    <source>
        <dbReference type="ARBA" id="ARBA00022490"/>
    </source>
</evidence>
<evidence type="ECO:0000256" key="4">
    <source>
        <dbReference type="ARBA" id="ARBA00022730"/>
    </source>
</evidence>
<dbReference type="GO" id="GO:0003924">
    <property type="term" value="F:GTPase activity"/>
    <property type="evidence" value="ECO:0007669"/>
    <property type="project" value="UniProtKB-UniRule"/>
</dbReference>
<dbReference type="GO" id="GO:0005737">
    <property type="term" value="C:cytoplasm"/>
    <property type="evidence" value="ECO:0007669"/>
    <property type="project" value="UniProtKB-SubCell"/>
</dbReference>
<dbReference type="PANTHER" id="PTHR32120">
    <property type="entry name" value="SMALL RIBOSOMAL SUBUNIT BIOGENESIS GTPASE RSGA"/>
    <property type="match status" value="1"/>
</dbReference>
<evidence type="ECO:0000256" key="10">
    <source>
        <dbReference type="HAMAP-Rule" id="MF_01820"/>
    </source>
</evidence>
<dbReference type="SUPFAM" id="SSF52540">
    <property type="entry name" value="P-loop containing nucleoside triphosphate hydrolases"/>
    <property type="match status" value="1"/>
</dbReference>
<dbReference type="CDD" id="cd01854">
    <property type="entry name" value="YjeQ_EngC"/>
    <property type="match status" value="1"/>
</dbReference>
<dbReference type="PROSITE" id="PS51721">
    <property type="entry name" value="G_CP"/>
    <property type="match status" value="1"/>
</dbReference>
<accession>A0A7K3WMZ6</accession>
<evidence type="ECO:0000256" key="9">
    <source>
        <dbReference type="ARBA" id="ARBA00023134"/>
    </source>
</evidence>
<evidence type="ECO:0000256" key="3">
    <source>
        <dbReference type="ARBA" id="ARBA00022723"/>
    </source>
</evidence>
<evidence type="ECO:0000256" key="7">
    <source>
        <dbReference type="ARBA" id="ARBA00022833"/>
    </source>
</evidence>
<dbReference type="Pfam" id="PF03193">
    <property type="entry name" value="RsgA_GTPase"/>
    <property type="match status" value="1"/>
</dbReference>
<dbReference type="PANTHER" id="PTHR32120:SF11">
    <property type="entry name" value="SMALL RIBOSOMAL SUBUNIT BIOGENESIS GTPASE RSGA 1, MITOCHONDRIAL-RELATED"/>
    <property type="match status" value="1"/>
</dbReference>
<reference evidence="13 14" key="1">
    <citation type="submission" date="2020-02" db="EMBL/GenBank/DDBJ databases">
        <title>Out from the shadows clarifying the taxonomy of the family Cryomorphaceae and related taxa by utilizing the GTDB taxonomic framework.</title>
        <authorList>
            <person name="Bowman J.P."/>
        </authorList>
    </citation>
    <scope>NUCLEOTIDE SEQUENCE [LARGE SCALE GENOMIC DNA]</scope>
    <source>
        <strain evidence="13 14">QSSC 1-22</strain>
    </source>
</reference>
<evidence type="ECO:0000313" key="14">
    <source>
        <dbReference type="Proteomes" id="UP000486602"/>
    </source>
</evidence>
<keyword evidence="4 10" id="KW-0699">rRNA-binding</keyword>
<comment type="caution">
    <text evidence="13">The sequence shown here is derived from an EMBL/GenBank/DDBJ whole genome shotgun (WGS) entry which is preliminary data.</text>
</comment>
<feature type="binding site" evidence="10">
    <location>
        <position position="275"/>
    </location>
    <ligand>
        <name>Zn(2+)</name>
        <dbReference type="ChEBI" id="CHEBI:29105"/>
    </ligand>
</feature>
<feature type="binding site" evidence="10">
    <location>
        <begin position="180"/>
        <end position="188"/>
    </location>
    <ligand>
        <name>GTP</name>
        <dbReference type="ChEBI" id="CHEBI:37565"/>
    </ligand>
</feature>
<name>A0A7K3WMZ6_9FLAO</name>
<evidence type="ECO:0000256" key="5">
    <source>
        <dbReference type="ARBA" id="ARBA00022741"/>
    </source>
</evidence>
<proteinExistence type="inferred from homology"/>
<dbReference type="GO" id="GO:0042274">
    <property type="term" value="P:ribosomal small subunit biogenesis"/>
    <property type="evidence" value="ECO:0007669"/>
    <property type="project" value="UniProtKB-UniRule"/>
</dbReference>
<dbReference type="HAMAP" id="MF_01820">
    <property type="entry name" value="GTPase_RsgA"/>
    <property type="match status" value="1"/>
</dbReference>
<keyword evidence="6 10" id="KW-0378">Hydrolase</keyword>
<dbReference type="GO" id="GO:0046872">
    <property type="term" value="F:metal ion binding"/>
    <property type="evidence" value="ECO:0007669"/>
    <property type="project" value="UniProtKB-KW"/>
</dbReference>
<evidence type="ECO:0000256" key="8">
    <source>
        <dbReference type="ARBA" id="ARBA00022884"/>
    </source>
</evidence>
<keyword evidence="8 10" id="KW-0694">RNA-binding</keyword>
<dbReference type="InterPro" id="IPR030378">
    <property type="entry name" value="G_CP_dom"/>
</dbReference>
<evidence type="ECO:0000259" key="11">
    <source>
        <dbReference type="PROSITE" id="PS50936"/>
    </source>
</evidence>
<dbReference type="InterPro" id="IPR031944">
    <property type="entry name" value="RsgA_N"/>
</dbReference>
<sequence>MERGRVIKSTGSWYTVERENGELIECRVRGKFRQRNIKSTNPVAVGDWVRFYGETNEYVISDIDERKNYIVRKSVNLSKQSHIIASNLDQAVLVATLKNPVTFPTFIDRFCVAAEAYHISVVIVFNKIDLFDEEEREMVEAFRSVYTDLGYVTAVCSAETGEGLDEFKSILKDKVSLLSGHSGVGKSTLINAIDKNIKIKTGAISEAHYTGQHTTTFAEMHKLDFGGYIVDTPGIRGFGLVDIEKEEMAGYFPEMRELLPDCKFYNCVHISEPGCAVKEGIKTGKVAETRYKSYLNMYQNSDEEHYR</sequence>
<comment type="function">
    <text evidence="10">One of several proteins that assist in the late maturation steps of the functional core of the 30S ribosomal subunit. Helps release RbfA from mature subunits. May play a role in the assembly of ribosomal proteins into the subunit. Circularly permuted GTPase that catalyzes slow GTP hydrolysis, GTPase activity is stimulated by the 30S ribosomal subunit.</text>
</comment>
<dbReference type="InterPro" id="IPR012340">
    <property type="entry name" value="NA-bd_OB-fold"/>
</dbReference>
<dbReference type="Gene3D" id="3.40.50.300">
    <property type="entry name" value="P-loop containing nucleotide triphosphate hydrolases"/>
    <property type="match status" value="1"/>
</dbReference>
<dbReference type="NCBIfam" id="TIGR00157">
    <property type="entry name" value="ribosome small subunit-dependent GTPase A"/>
    <property type="match status" value="1"/>
</dbReference>
<feature type="binding site" evidence="10">
    <location>
        <position position="267"/>
    </location>
    <ligand>
        <name>Zn(2+)</name>
        <dbReference type="ChEBI" id="CHEBI:29105"/>
    </ligand>
</feature>
<keyword evidence="2 10" id="KW-0690">Ribosome biogenesis</keyword>
<dbReference type="InterPro" id="IPR010914">
    <property type="entry name" value="RsgA_GTPase_dom"/>
</dbReference>
<comment type="subcellular location">
    <subcellularLocation>
        <location evidence="10">Cytoplasm</location>
    </subcellularLocation>
</comment>
<comment type="subunit">
    <text evidence="10">Monomer. Associates with 30S ribosomal subunit, binds 16S rRNA.</text>
</comment>
<dbReference type="EC" id="3.6.1.-" evidence="10"/>
<dbReference type="SUPFAM" id="SSF50249">
    <property type="entry name" value="Nucleic acid-binding proteins"/>
    <property type="match status" value="1"/>
</dbReference>
<dbReference type="GO" id="GO:0005525">
    <property type="term" value="F:GTP binding"/>
    <property type="evidence" value="ECO:0007669"/>
    <property type="project" value="UniProtKB-UniRule"/>
</dbReference>
<dbReference type="EMBL" id="JAAGVY010000007">
    <property type="protein sequence ID" value="NEN23019.1"/>
    <property type="molecule type" value="Genomic_DNA"/>
</dbReference>
<evidence type="ECO:0000256" key="2">
    <source>
        <dbReference type="ARBA" id="ARBA00022517"/>
    </source>
</evidence>
<gene>
    <name evidence="10 13" type="primary">rsgA</name>
    <name evidence="13" type="ORF">G3O08_05835</name>
</gene>
<comment type="cofactor">
    <cofactor evidence="10">
        <name>Zn(2+)</name>
        <dbReference type="ChEBI" id="CHEBI:29105"/>
    </cofactor>
    <text evidence="10">Binds 1 zinc ion per subunit.</text>
</comment>
<comment type="similarity">
    <text evidence="10">Belongs to the TRAFAC class YlqF/YawG GTPase family. RsgA subfamily.</text>
</comment>
<feature type="binding site" evidence="10">
    <location>
        <position position="269"/>
    </location>
    <ligand>
        <name>Zn(2+)</name>
        <dbReference type="ChEBI" id="CHEBI:29105"/>
    </ligand>
</feature>
<feature type="domain" description="CP-type G" evidence="12">
    <location>
        <begin position="77"/>
        <end position="238"/>
    </location>
</feature>
<dbReference type="GO" id="GO:0019843">
    <property type="term" value="F:rRNA binding"/>
    <property type="evidence" value="ECO:0007669"/>
    <property type="project" value="UniProtKB-KW"/>
</dbReference>
<evidence type="ECO:0000256" key="6">
    <source>
        <dbReference type="ARBA" id="ARBA00022801"/>
    </source>
</evidence>
<keyword evidence="1 10" id="KW-0963">Cytoplasm</keyword>
<feature type="domain" description="EngC GTPase" evidence="11">
    <location>
        <begin position="86"/>
        <end position="236"/>
    </location>
</feature>
<dbReference type="InterPro" id="IPR004881">
    <property type="entry name" value="Ribosome_biogen_GTPase_RsgA"/>
</dbReference>
<dbReference type="InterPro" id="IPR027417">
    <property type="entry name" value="P-loop_NTPase"/>
</dbReference>
<dbReference type="Gene3D" id="1.10.40.50">
    <property type="entry name" value="Probable gtpase engc, domain 3"/>
    <property type="match status" value="1"/>
</dbReference>
<dbReference type="Gene3D" id="2.40.50.140">
    <property type="entry name" value="Nucleic acid-binding proteins"/>
    <property type="match status" value="1"/>
</dbReference>
<keyword evidence="9 10" id="KW-0342">GTP-binding</keyword>
<feature type="binding site" evidence="10">
    <location>
        <position position="262"/>
    </location>
    <ligand>
        <name>Zn(2+)</name>
        <dbReference type="ChEBI" id="CHEBI:29105"/>
    </ligand>
</feature>
<dbReference type="RefSeq" id="WP_163283815.1">
    <property type="nucleotide sequence ID" value="NZ_JAAGVY010000007.1"/>
</dbReference>
<organism evidence="13 14">
    <name type="scientific">Cryomorpha ignava</name>
    <dbReference type="NCBI Taxonomy" id="101383"/>
    <lineage>
        <taxon>Bacteria</taxon>
        <taxon>Pseudomonadati</taxon>
        <taxon>Bacteroidota</taxon>
        <taxon>Flavobacteriia</taxon>
        <taxon>Flavobacteriales</taxon>
        <taxon>Cryomorphaceae</taxon>
        <taxon>Cryomorpha</taxon>
    </lineage>
</organism>
<protein>
    <recommendedName>
        <fullName evidence="10">Small ribosomal subunit biogenesis GTPase RsgA</fullName>
        <ecNumber evidence="10">3.6.1.-</ecNumber>
    </recommendedName>
</protein>
<dbReference type="PROSITE" id="PS50936">
    <property type="entry name" value="ENGC_GTPASE"/>
    <property type="match status" value="1"/>
</dbReference>
<keyword evidence="7 10" id="KW-0862">Zinc</keyword>
<evidence type="ECO:0000259" key="12">
    <source>
        <dbReference type="PROSITE" id="PS51721"/>
    </source>
</evidence>
<dbReference type="Proteomes" id="UP000486602">
    <property type="component" value="Unassembled WGS sequence"/>
</dbReference>
<keyword evidence="5 10" id="KW-0547">Nucleotide-binding</keyword>
<keyword evidence="14" id="KW-1185">Reference proteome</keyword>
<dbReference type="Pfam" id="PF16745">
    <property type="entry name" value="RsgA_N"/>
    <property type="match status" value="1"/>
</dbReference>
<keyword evidence="3 10" id="KW-0479">Metal-binding</keyword>
<evidence type="ECO:0000313" key="13">
    <source>
        <dbReference type="EMBL" id="NEN23019.1"/>
    </source>
</evidence>
<dbReference type="AlphaFoldDB" id="A0A7K3WMZ6"/>